<dbReference type="Proteomes" id="UP001148838">
    <property type="component" value="Unassembled WGS sequence"/>
</dbReference>
<reference evidence="2 3" key="1">
    <citation type="journal article" date="2022" name="Allergy">
        <title>Genome assembly and annotation of Periplaneta americana reveal a comprehensive cockroach allergen profile.</title>
        <authorList>
            <person name="Wang L."/>
            <person name="Xiong Q."/>
            <person name="Saelim N."/>
            <person name="Wang L."/>
            <person name="Nong W."/>
            <person name="Wan A.T."/>
            <person name="Shi M."/>
            <person name="Liu X."/>
            <person name="Cao Q."/>
            <person name="Hui J.H.L."/>
            <person name="Sookrung N."/>
            <person name="Leung T.F."/>
            <person name="Tungtrongchitr A."/>
            <person name="Tsui S.K.W."/>
        </authorList>
    </citation>
    <scope>NUCLEOTIDE SEQUENCE [LARGE SCALE GENOMIC DNA]</scope>
    <source>
        <strain evidence="2">PWHHKU_190912</strain>
    </source>
</reference>
<evidence type="ECO:0000313" key="2">
    <source>
        <dbReference type="EMBL" id="KAJ4429130.1"/>
    </source>
</evidence>
<comment type="caution">
    <text evidence="2">The sequence shown here is derived from an EMBL/GenBank/DDBJ whole genome shotgun (WGS) entry which is preliminary data.</text>
</comment>
<evidence type="ECO:0000259" key="1">
    <source>
        <dbReference type="Pfam" id="PF21787"/>
    </source>
</evidence>
<dbReference type="Pfam" id="PF21787">
    <property type="entry name" value="TNP-like_RNaseH_N"/>
    <property type="match status" value="1"/>
</dbReference>
<name>A0ABQ8S5F7_PERAM</name>
<dbReference type="EMBL" id="JAJSOF020000036">
    <property type="protein sequence ID" value="KAJ4429130.1"/>
    <property type="molecule type" value="Genomic_DNA"/>
</dbReference>
<accession>A0ABQ8S5F7</accession>
<feature type="domain" description="Transposable element P transposase-like RNase H" evidence="1">
    <location>
        <begin position="187"/>
        <end position="274"/>
    </location>
</feature>
<dbReference type="InterPro" id="IPR048365">
    <property type="entry name" value="TNP-like_RNaseH_N"/>
</dbReference>
<evidence type="ECO:0000313" key="3">
    <source>
        <dbReference type="Proteomes" id="UP001148838"/>
    </source>
</evidence>
<sequence>MRNIYYHEKAATIASLRCARGSETRAQRASELPEMTSQGIELTTTELSSESTHAVLAPDVSLMMSDSQLTCFSVSPALSSSPRIANATAKLYCMTARAVGSEFGNHAAKNKFSENNVNSLRESDIGNSEAEQDGVILNNVQGMDDSDYEFLCSPFLDDTSNRGVMGSGVSKLLKSLLSQVPFDAVLNTALLRVIEAEVKNMHENDKYCALLFDEMSLDSGLYYESNKQIICGYQDLGHLGHSPVAASHALVFMLRGIRRTLKQVIAYYFTAEDKEDIYEKEEINNRFETNVDEIELEELEIALRNTKTGRQREVIN</sequence>
<keyword evidence="3" id="KW-1185">Reference proteome</keyword>
<organism evidence="2 3">
    <name type="scientific">Periplaneta americana</name>
    <name type="common">American cockroach</name>
    <name type="synonym">Blatta americana</name>
    <dbReference type="NCBI Taxonomy" id="6978"/>
    <lineage>
        <taxon>Eukaryota</taxon>
        <taxon>Metazoa</taxon>
        <taxon>Ecdysozoa</taxon>
        <taxon>Arthropoda</taxon>
        <taxon>Hexapoda</taxon>
        <taxon>Insecta</taxon>
        <taxon>Pterygota</taxon>
        <taxon>Neoptera</taxon>
        <taxon>Polyneoptera</taxon>
        <taxon>Dictyoptera</taxon>
        <taxon>Blattodea</taxon>
        <taxon>Blattoidea</taxon>
        <taxon>Blattidae</taxon>
        <taxon>Blattinae</taxon>
        <taxon>Periplaneta</taxon>
    </lineage>
</organism>
<gene>
    <name evidence="2" type="ORF">ANN_26131</name>
</gene>
<proteinExistence type="predicted"/>
<protein>
    <recommendedName>
        <fullName evidence="1">Transposable element P transposase-like RNase H domain-containing protein</fullName>
    </recommendedName>
</protein>